<accession>A0A5C7FIF3</accession>
<organism evidence="1 2">
    <name type="scientific">Neolewinella aurantiaca</name>
    <dbReference type="NCBI Taxonomy" id="2602767"/>
    <lineage>
        <taxon>Bacteria</taxon>
        <taxon>Pseudomonadati</taxon>
        <taxon>Bacteroidota</taxon>
        <taxon>Saprospiria</taxon>
        <taxon>Saprospirales</taxon>
        <taxon>Lewinellaceae</taxon>
        <taxon>Neolewinella</taxon>
    </lineage>
</organism>
<sequence>MDIRFVKQEDIDKQLYNSCVHFATNGSVYGYDWFLNATAKEWDVLVEVENDSWVSVMPLPYDKNWLGRLQLRQPDLVPELAVYSVKALSPKRIQSFWDAIPDKFRGGGLTVEPASVPADQGRFEVEAAAGSALLLNQPYEEIIGDFSPAYHEGLIRAEAAELRPQPSFKPEKLAAFWKEVNGSTATNEWAFHAMQRLMYQVLHRSWGGSHVMAGKDGEPLAMTFLVYSHGRIFPMFTAQSKKGKTVGALTSLWDNLLRTHAGKGLKLKKEEVVF</sequence>
<dbReference type="RefSeq" id="WP_147929391.1">
    <property type="nucleotide sequence ID" value="NZ_VOXD01000004.1"/>
</dbReference>
<comment type="caution">
    <text evidence="1">The sequence shown here is derived from an EMBL/GenBank/DDBJ whole genome shotgun (WGS) entry which is preliminary data.</text>
</comment>
<reference evidence="1 2" key="1">
    <citation type="submission" date="2019-08" db="EMBL/GenBank/DDBJ databases">
        <title>Lewinella sp. strain SSH13 Genome sequencing and assembly.</title>
        <authorList>
            <person name="Kim I."/>
        </authorList>
    </citation>
    <scope>NUCLEOTIDE SEQUENCE [LARGE SCALE GENOMIC DNA]</scope>
    <source>
        <strain evidence="1 2">SSH13</strain>
    </source>
</reference>
<gene>
    <name evidence="1" type="ORF">FUA23_03795</name>
</gene>
<evidence type="ECO:0000313" key="2">
    <source>
        <dbReference type="Proteomes" id="UP000321907"/>
    </source>
</evidence>
<evidence type="ECO:0000313" key="1">
    <source>
        <dbReference type="EMBL" id="TXF90933.1"/>
    </source>
</evidence>
<name>A0A5C7FIF3_9BACT</name>
<dbReference type="OrthoDB" id="116151at2"/>
<dbReference type="Proteomes" id="UP000321907">
    <property type="component" value="Unassembled WGS sequence"/>
</dbReference>
<evidence type="ECO:0008006" key="3">
    <source>
        <dbReference type="Google" id="ProtNLM"/>
    </source>
</evidence>
<protein>
    <recommendedName>
        <fullName evidence="3">BioF2-like acetyltransferase domain-containing protein</fullName>
    </recommendedName>
</protein>
<dbReference type="EMBL" id="VOXD01000004">
    <property type="protein sequence ID" value="TXF90933.1"/>
    <property type="molecule type" value="Genomic_DNA"/>
</dbReference>
<dbReference type="AlphaFoldDB" id="A0A5C7FIF3"/>
<keyword evidence="2" id="KW-1185">Reference proteome</keyword>
<proteinExistence type="predicted"/>